<evidence type="ECO:0000256" key="1">
    <source>
        <dbReference type="SAM" id="SignalP"/>
    </source>
</evidence>
<dbReference type="Gene3D" id="3.40.570.10">
    <property type="entry name" value="Extracellular Endonuclease, subunit A"/>
    <property type="match status" value="1"/>
</dbReference>
<evidence type="ECO:0000313" key="3">
    <source>
        <dbReference type="EMBL" id="PST43138.1"/>
    </source>
</evidence>
<dbReference type="AlphaFoldDB" id="A0A2T3G6K3"/>
<dbReference type="Gene3D" id="3.40.10.10">
    <property type="entry name" value="DNA Methylphosphotriester Repair Domain"/>
    <property type="match status" value="1"/>
</dbReference>
<dbReference type="SUPFAM" id="SSF57884">
    <property type="entry name" value="Ada DNA repair protein, N-terminal domain (N-Ada 10)"/>
    <property type="match status" value="1"/>
</dbReference>
<evidence type="ECO:0000313" key="4">
    <source>
        <dbReference type="Proteomes" id="UP000240974"/>
    </source>
</evidence>
<dbReference type="InterPro" id="IPR044929">
    <property type="entry name" value="DNA/RNA_non-sp_Endonuclease_sf"/>
</dbReference>
<dbReference type="Pfam" id="PF13930">
    <property type="entry name" value="Endonuclea_NS_2"/>
    <property type="match status" value="1"/>
</dbReference>
<dbReference type="InterPro" id="IPR044927">
    <property type="entry name" value="Endonuclea_NS_2"/>
</dbReference>
<sequence>MMKKLYLLLLSLLMTFTLTGCNQQVEKASSKQSVILSLEQTSSQDVDVYVDQDQIDTLKSQGAGTYELKLTKGNHELKVVQDGEETQKSFYVDSKETLYYQITNIENQLQIETDQVSFDENNVQDILNKIEEYSGQPYIEINHNTPTFKENEYTTKTYIQLNDLDEYGRTQKDQACLGPETLPTNKRESIGMVKPSGWKIQRYDDLISTKYLYNRCHQIGFALSGLNAEERNLMTGTRYFNVTGMLPFEEEVRDYIKNTNHHVLYEAIPVYKKDELVARGLILQAASIEDETIRFCVYIYNVQPGVTIDYQNGTSRKAKEGEPTYGIKEAKDPFGYHNKSSNKSKKYVINIKNKKYHDPNCSSVSKMSEQNKEVVTSTSKKLQQQGYTPCGICQK</sequence>
<gene>
    <name evidence="3" type="ORF">C7U54_00025</name>
</gene>
<reference evidence="3 4" key="1">
    <citation type="journal article" date="2019" name="Int. J. Syst. Evol. Microbiol.">
        <title>Faecalibacillus intestinalis gen. nov., sp. nov. and Faecalibacillus faecis sp. nov., isolated from human faeces.</title>
        <authorList>
            <person name="Seo B."/>
            <person name="Jeon K."/>
            <person name="Baek I."/>
            <person name="Lee Y.M."/>
            <person name="Baek K."/>
            <person name="Ko G."/>
        </authorList>
    </citation>
    <scope>NUCLEOTIDE SEQUENCE [LARGE SCALE GENOMIC DNA]</scope>
    <source>
        <strain evidence="3 4">SNUG30099</strain>
    </source>
</reference>
<dbReference type="Proteomes" id="UP000240974">
    <property type="component" value="Unassembled WGS sequence"/>
</dbReference>
<evidence type="ECO:0000259" key="2">
    <source>
        <dbReference type="Pfam" id="PF13930"/>
    </source>
</evidence>
<keyword evidence="4" id="KW-1185">Reference proteome</keyword>
<feature type="signal peptide" evidence="1">
    <location>
        <begin position="1"/>
        <end position="20"/>
    </location>
</feature>
<comment type="caution">
    <text evidence="3">The sequence shown here is derived from an EMBL/GenBank/DDBJ whole genome shotgun (WGS) entry which is preliminary data.</text>
</comment>
<dbReference type="EMBL" id="PYLQ01000001">
    <property type="protein sequence ID" value="PST43138.1"/>
    <property type="molecule type" value="Genomic_DNA"/>
</dbReference>
<feature type="domain" description="Type VII secretion system protein EssD-like" evidence="2">
    <location>
        <begin position="154"/>
        <end position="285"/>
    </location>
</feature>
<organism evidence="3 4">
    <name type="scientific">Faecalibacillus intestinalis</name>
    <dbReference type="NCBI Taxonomy" id="1982626"/>
    <lineage>
        <taxon>Bacteria</taxon>
        <taxon>Bacillati</taxon>
        <taxon>Bacillota</taxon>
        <taxon>Erysipelotrichia</taxon>
        <taxon>Erysipelotrichales</taxon>
        <taxon>Coprobacillaceae</taxon>
        <taxon>Faecalibacillus</taxon>
    </lineage>
</organism>
<keyword evidence="1" id="KW-0732">Signal</keyword>
<dbReference type="PROSITE" id="PS51257">
    <property type="entry name" value="PROKAR_LIPOPROTEIN"/>
    <property type="match status" value="1"/>
</dbReference>
<protein>
    <recommendedName>
        <fullName evidence="2">Type VII secretion system protein EssD-like domain-containing protein</fullName>
    </recommendedName>
</protein>
<name>A0A2T3G6K3_9FIRM</name>
<dbReference type="InterPro" id="IPR035451">
    <property type="entry name" value="Ada-like_dom_sf"/>
</dbReference>
<feature type="chain" id="PRO_5038926250" description="Type VII secretion system protein EssD-like domain-containing protein" evidence="1">
    <location>
        <begin position="21"/>
        <end position="395"/>
    </location>
</feature>
<proteinExistence type="predicted"/>
<accession>A0A2T3G6K3</accession>